<keyword evidence="3" id="KW-1185">Reference proteome</keyword>
<feature type="region of interest" description="Disordered" evidence="1">
    <location>
        <begin position="1"/>
        <end position="443"/>
    </location>
</feature>
<feature type="region of interest" description="Disordered" evidence="1">
    <location>
        <begin position="1159"/>
        <end position="1449"/>
    </location>
</feature>
<feature type="compositionally biased region" description="Polar residues" evidence="1">
    <location>
        <begin position="1078"/>
        <end position="1087"/>
    </location>
</feature>
<feature type="compositionally biased region" description="Basic and acidic residues" evidence="1">
    <location>
        <begin position="1671"/>
        <end position="1687"/>
    </location>
</feature>
<feature type="compositionally biased region" description="Basic and acidic residues" evidence="1">
    <location>
        <begin position="893"/>
        <end position="913"/>
    </location>
</feature>
<feature type="compositionally biased region" description="Polar residues" evidence="1">
    <location>
        <begin position="57"/>
        <end position="66"/>
    </location>
</feature>
<feature type="compositionally biased region" description="Low complexity" evidence="1">
    <location>
        <begin position="1795"/>
        <end position="1809"/>
    </location>
</feature>
<feature type="region of interest" description="Disordered" evidence="1">
    <location>
        <begin position="559"/>
        <end position="603"/>
    </location>
</feature>
<feature type="compositionally biased region" description="Polar residues" evidence="1">
    <location>
        <begin position="1121"/>
        <end position="1137"/>
    </location>
</feature>
<feature type="region of interest" description="Disordered" evidence="1">
    <location>
        <begin position="458"/>
        <end position="512"/>
    </location>
</feature>
<feature type="compositionally biased region" description="Basic and acidic residues" evidence="1">
    <location>
        <begin position="90"/>
        <end position="102"/>
    </location>
</feature>
<feature type="compositionally biased region" description="Basic and acidic residues" evidence="1">
    <location>
        <begin position="1719"/>
        <end position="1739"/>
    </location>
</feature>
<evidence type="ECO:0000313" key="2">
    <source>
        <dbReference type="EMBL" id="KAF1835019.1"/>
    </source>
</evidence>
<feature type="compositionally biased region" description="Low complexity" evidence="1">
    <location>
        <begin position="493"/>
        <end position="504"/>
    </location>
</feature>
<feature type="compositionally biased region" description="Low complexity" evidence="1">
    <location>
        <begin position="242"/>
        <end position="252"/>
    </location>
</feature>
<feature type="compositionally biased region" description="Basic and acidic residues" evidence="1">
    <location>
        <begin position="2224"/>
        <end position="2264"/>
    </location>
</feature>
<feature type="compositionally biased region" description="Low complexity" evidence="1">
    <location>
        <begin position="394"/>
        <end position="420"/>
    </location>
</feature>
<feature type="compositionally biased region" description="Basic residues" evidence="1">
    <location>
        <begin position="1784"/>
        <end position="1794"/>
    </location>
</feature>
<feature type="compositionally biased region" description="Basic and acidic residues" evidence="1">
    <location>
        <begin position="1467"/>
        <end position="1492"/>
    </location>
</feature>
<sequence length="2516" mass="279149">MWSRLTGGSAASSSGKDEESRRRRTSDSTRSKRDRDADARSVVSSPSSRKPSRRDTAPSSIASFTTAFDDMPRSRSNTNTNTNSDLYDDASDRYDRRRDDRPGTYAASSVSRVRDEKDRRKGKDSDKDRKSEKRRSSRSERPGSSSQAGGYRGDIVDSPTSMPRSFSGQIGSDGFSQFPGQAGAPMMAGALPVGSHAPSSHADAMSSHVQSQFPGQDPAQYASSALPGGHPFGAAAEYYNDQGQSVQQQPGVRPQPPSVIIGQDTPHLMAASAQPNPAADTGSGTAADFYGPSTSTPSSKPPRPSSSSMPGAFIDDGPAPQKPPRPSSSSRPDKPSKFGPAATLAGGAALGYAMGHGSSHQEHPANYSSSSSHHTTSHTTNTPGASASTYNMYNQGNGASNTTNGSGYLPPYSGAAYGAEGPPPPKPPRPAKPEKHSSGSNAGLYAAGAAGLAAYGLHHHNSHSNSHSHSHSHNTAHDHASTHGHFAGQHHNGVGSSSYMSGGMAQQHQHTGPVSKFVDWWKDYEDVQKMEEYTEYIGVCKGCFDPRSSVMDAPRKHHYYKRRSNEHMRPSGGIEKQSRYSLKEKKSHSSFSSGDERRRKNKGSAAGWVAAGLGGIGLAKAGKAVLNAGRDDDFDDTYSIKSGRSKISRPSRSRSRDRQSYGYGYPESRRRSHSRDRMSHMSVGVTNDRKDRKDYKVVRRHSRSRSSSSSSSGHGKSGLIGTAIGTGLAGAALAAATSKKRHSHSRSQSPKKAYVQHHRRDSSDDERRRRRSQQLRRKASRSSTSGASVIEIGQTHEPQGGFLGGFFAAPPAKEKRPKTTSLKKKKKGFFNFGNASTSSSDSEMAFGTGYVRRRRRSSPKRRNSDERLKASLIGLGATAAAITAAKASKGKRHSEVVAVKEPRHGRKGSDRPRPGSRYGDDEWEDLPDEDTSESSDAGLVYGDYDLKKTKSHESMASNDSGTNKWNWRWGFGKKKRRSSDNLYDNIANTSLIGPTAAGAAGAFTGAAIGSRLSRHDSESSSAQTLQSVYPVAPNDPTASFDARRTSSIGTSQPLVTSAPGPISIQQPQPMHQVPGAIYSTQPSSQPGYTAPAGPPIFSQAPSQPPYPMQFQTQNVIVQSPQHPSFRRANSSPMQTSSWKRDAALAGTAAIAGAVTVSALKHPDRPPSASSNVRFNLTQEQADKEMRERRKEQERRDEEENRRRDQQRREDDARREQEERVRREQQRRDEEENRRRDRQRRDDETRREREEHARREQQLRDEEARKIEEERRQTLLRLEDTSRQEDGRRRRELQRQQEEARKFMEIERLAKIETERRREQQEMQAREARGAEDRERQERAARMDSQRQLALEATEAERKRRERREAAQQEAERIDVARREAEIQADLDRRRQEREYADRYDTDRARKLEQQPTGSSIGSTATVVQRKEQELQDRERELFHPDTKKSSVAGAVAAGAAAAIATAAISSYKDKEKERERDRNRGREHAGERERGPESPPAAKIVEPSYKPGRAVVYEPTSVKTIEPSKIEQDYHDEDIFNPDIFKKKAPVGQHARDVLQDWEDRYSAVPVSQAEFFAPKELLQNDNLPKVHVVDPNEGAPDLHTYRAHDEHDIGQHMVPPYPPSYSFTATKNGRPSQQQPPPVPTLNLILPTPPSSRTPSVRSASVPPSPAIEPIKEETKQEPRPDELNRARSRVSWGENQFHHFDVPTPDSYREQFVSDGDLDKQEPKYSHDVVTVEHDSPKSGQKTSTYKPYHPEEPKEIAPSTQYIRDEDDSTWDSVAGAASKKSSKKDRKKSKAAAAAAALSTAAALSQEEQDEWDFKRDTSSVTSNPFSDTNKAPSTIAPSVVSAAPSSSSVQTAYYQPVSEREIRRAPNQAAVGPGFVEGEVAEDAAPMHIPGSFDEVPGDETPMEEASTSSKKQDRKGKKKSRGTDESVVTQELPRAAEPEPTVAPEPVKEVKAESEARLSKDKKKKLKAAKRASVDTWEMSDVSPPPSPTKERDIRDIEPSRPVELSRSIEPSRPVELARNYTPMKSTSQHEESSGGKAATAAMAGGFAALVGSAMAQDQDRMASDLERARRNLESAERHIARDPPSSPPNGTRASDDGAKNVTIPSYAFEGVDELADKTPKRKKEKRHSSGRWSPTIGSPLRTETKYEDYMGAQGQANVPDTPAFVEAPKVPTVFPFTTAPESGISRNVNDSGYYAPDDFPRMIAGEKDSDDFYSAGSDEKDKSRAKPRESYTEDYYDDTKAPSRHDEEDARSGRKYDDDDMGSIVPSSSKYDDPDREERRRRRREARSETREHSRDRGYDLEERGERRRRHRRHETDEGVDDWDTRSTISEARSEANGERRRKHRRRESEKDVSPESKTRSRSSAASEPGDLYDDRKSSRRRSKRHGDDDNASVVSSIPGYDEDRSPKKEKEKRSSGFLGLFSSKSKESLIEPSTKSSRSKDDDDEERKHRRRKHRSDRGSTYGSDDDDARSTISSSSRREKRSSRSERGEGEKRDDYDDKVHRSSYVR</sequence>
<feature type="compositionally biased region" description="Basic and acidic residues" evidence="1">
    <location>
        <begin position="2354"/>
        <end position="2366"/>
    </location>
</feature>
<feature type="compositionally biased region" description="Basic residues" evidence="1">
    <location>
        <begin position="1966"/>
        <end position="1976"/>
    </location>
</feature>
<feature type="compositionally biased region" description="Polar residues" evidence="1">
    <location>
        <begin position="1409"/>
        <end position="1422"/>
    </location>
</feature>
<feature type="region of interest" description="Disordered" evidence="1">
    <location>
        <begin position="1011"/>
        <end position="1107"/>
    </location>
</feature>
<feature type="compositionally biased region" description="Low complexity" evidence="1">
    <location>
        <begin position="368"/>
        <end position="380"/>
    </location>
</feature>
<feature type="compositionally biased region" description="Basic and acidic residues" evidence="1">
    <location>
        <begin position="112"/>
        <end position="131"/>
    </location>
</feature>
<feature type="compositionally biased region" description="Basic and acidic residues" evidence="1">
    <location>
        <begin position="1995"/>
        <end position="2007"/>
    </location>
</feature>
<feature type="compositionally biased region" description="Basic and acidic residues" evidence="1">
    <location>
        <begin position="2064"/>
        <end position="2088"/>
    </location>
</feature>
<feature type="compositionally biased region" description="Polar residues" evidence="1">
    <location>
        <begin position="1823"/>
        <end position="1835"/>
    </location>
</feature>
<evidence type="ECO:0000256" key="1">
    <source>
        <dbReference type="SAM" id="MobiDB-lite"/>
    </source>
</evidence>
<organism evidence="2 3">
    <name type="scientific">Decorospora gaudefroyi</name>
    <dbReference type="NCBI Taxonomy" id="184978"/>
    <lineage>
        <taxon>Eukaryota</taxon>
        <taxon>Fungi</taxon>
        <taxon>Dikarya</taxon>
        <taxon>Ascomycota</taxon>
        <taxon>Pezizomycotina</taxon>
        <taxon>Dothideomycetes</taxon>
        <taxon>Pleosporomycetidae</taxon>
        <taxon>Pleosporales</taxon>
        <taxon>Pleosporineae</taxon>
        <taxon>Pleosporaceae</taxon>
        <taxon>Decorospora</taxon>
    </lineage>
</organism>
<feature type="compositionally biased region" description="Basic and acidic residues" evidence="1">
    <location>
        <begin position="2491"/>
        <end position="2510"/>
    </location>
</feature>
<feature type="compositionally biased region" description="Basic and acidic residues" evidence="1">
    <location>
        <begin position="1424"/>
        <end position="1444"/>
    </location>
</feature>
<feature type="compositionally biased region" description="Polar residues" evidence="1">
    <location>
        <begin position="158"/>
        <end position="170"/>
    </location>
</feature>
<feature type="compositionally biased region" description="Basic residues" evidence="1">
    <location>
        <begin position="458"/>
        <end position="474"/>
    </location>
</feature>
<feature type="compositionally biased region" description="Low complexity" evidence="1">
    <location>
        <begin position="337"/>
        <end position="357"/>
    </location>
</feature>
<feature type="compositionally biased region" description="Acidic residues" evidence="1">
    <location>
        <begin position="921"/>
        <end position="933"/>
    </location>
</feature>
<feature type="compositionally biased region" description="Low complexity" evidence="1">
    <location>
        <begin position="1836"/>
        <end position="1854"/>
    </location>
</feature>
<evidence type="ECO:0000313" key="3">
    <source>
        <dbReference type="Proteomes" id="UP000800040"/>
    </source>
</evidence>
<feature type="compositionally biased region" description="Low complexity" evidence="1">
    <location>
        <begin position="179"/>
        <end position="194"/>
    </location>
</feature>
<gene>
    <name evidence="2" type="ORF">BDW02DRAFT_568426</name>
</gene>
<feature type="compositionally biased region" description="Basic residues" evidence="1">
    <location>
        <begin position="2126"/>
        <end position="2136"/>
    </location>
</feature>
<feature type="region of interest" description="Disordered" evidence="1">
    <location>
        <begin position="1463"/>
        <end position="1503"/>
    </location>
</feature>
<feature type="compositionally biased region" description="Basic and acidic residues" evidence="1">
    <location>
        <begin position="1952"/>
        <end position="1965"/>
    </location>
</feature>
<feature type="compositionally biased region" description="Basic residues" evidence="1">
    <location>
        <begin position="768"/>
        <end position="780"/>
    </location>
</feature>
<feature type="compositionally biased region" description="Polar residues" evidence="1">
    <location>
        <begin position="1622"/>
        <end position="1634"/>
    </location>
</feature>
<feature type="region of interest" description="Disordered" evidence="1">
    <location>
        <begin position="2183"/>
        <end position="2516"/>
    </location>
</feature>
<protein>
    <recommendedName>
        <fullName evidence="4">Involucrin repeat protein</fullName>
    </recommendedName>
</protein>
<feature type="region of interest" description="Disordered" evidence="1">
    <location>
        <begin position="1615"/>
        <end position="1854"/>
    </location>
</feature>
<feature type="region of interest" description="Disordered" evidence="1">
    <location>
        <begin position="948"/>
        <end position="967"/>
    </location>
</feature>
<feature type="compositionally biased region" description="Low complexity" evidence="1">
    <location>
        <begin position="705"/>
        <end position="737"/>
    </location>
</feature>
<feature type="compositionally biased region" description="Basic and acidic residues" evidence="1">
    <location>
        <begin position="687"/>
        <end position="697"/>
    </location>
</feature>
<feature type="compositionally biased region" description="Basic and acidic residues" evidence="1">
    <location>
        <begin position="2409"/>
        <end position="2422"/>
    </location>
</feature>
<evidence type="ECO:0008006" key="4">
    <source>
        <dbReference type="Google" id="ProtNLM"/>
    </source>
</evidence>
<feature type="region of interest" description="Disordered" evidence="1">
    <location>
        <begin position="1121"/>
        <end position="1140"/>
    </location>
</feature>
<dbReference type="OrthoDB" id="5365701at2759"/>
<feature type="compositionally biased region" description="Polar residues" evidence="1">
    <location>
        <begin position="1167"/>
        <end position="1179"/>
    </location>
</feature>
<feature type="region of interest" description="Disordered" evidence="1">
    <location>
        <begin position="2061"/>
        <end position="2150"/>
    </location>
</feature>
<feature type="compositionally biased region" description="Basic and acidic residues" evidence="1">
    <location>
        <begin position="2293"/>
        <end position="2313"/>
    </location>
</feature>
<name>A0A6A5KG05_9PLEO</name>
<feature type="compositionally biased region" description="Pro residues" evidence="1">
    <location>
        <begin position="421"/>
        <end position="430"/>
    </location>
</feature>
<dbReference type="EMBL" id="ML975293">
    <property type="protein sequence ID" value="KAF1835019.1"/>
    <property type="molecule type" value="Genomic_DNA"/>
</dbReference>
<feature type="compositionally biased region" description="Basic and acidic residues" evidence="1">
    <location>
        <begin position="2205"/>
        <end position="2214"/>
    </location>
</feature>
<accession>A0A6A5KG05</accession>
<feature type="compositionally biased region" description="Basic and acidic residues" evidence="1">
    <location>
        <begin position="1354"/>
        <end position="1408"/>
    </location>
</feature>
<feature type="compositionally biased region" description="Low complexity" evidence="1">
    <location>
        <begin position="74"/>
        <end position="85"/>
    </location>
</feature>
<feature type="compositionally biased region" description="Basic and acidic residues" evidence="1">
    <location>
        <begin position="15"/>
        <end position="39"/>
    </location>
</feature>
<feature type="compositionally biased region" description="Polar residues" evidence="1">
    <location>
        <begin position="1045"/>
        <end position="1055"/>
    </location>
</feature>
<proteinExistence type="predicted"/>
<feature type="compositionally biased region" description="Basic residues" evidence="1">
    <location>
        <begin position="643"/>
        <end position="653"/>
    </location>
</feature>
<feature type="region of interest" description="Disordered" evidence="1">
    <location>
        <begin position="1869"/>
        <end position="2046"/>
    </location>
</feature>
<reference evidence="2" key="1">
    <citation type="submission" date="2020-01" db="EMBL/GenBank/DDBJ databases">
        <authorList>
            <consortium name="DOE Joint Genome Institute"/>
            <person name="Haridas S."/>
            <person name="Albert R."/>
            <person name="Binder M."/>
            <person name="Bloem J."/>
            <person name="Labutti K."/>
            <person name="Salamov A."/>
            <person name="Andreopoulos B."/>
            <person name="Baker S.E."/>
            <person name="Barry K."/>
            <person name="Bills G."/>
            <person name="Bluhm B.H."/>
            <person name="Cannon C."/>
            <person name="Castanera R."/>
            <person name="Culley D.E."/>
            <person name="Daum C."/>
            <person name="Ezra D."/>
            <person name="Gonzalez J.B."/>
            <person name="Henrissat B."/>
            <person name="Kuo A."/>
            <person name="Liang C."/>
            <person name="Lipzen A."/>
            <person name="Lutzoni F."/>
            <person name="Magnuson J."/>
            <person name="Mondo S."/>
            <person name="Nolan M."/>
            <person name="Ohm R."/>
            <person name="Pangilinan J."/>
            <person name="Park H.-J."/>
            <person name="Ramirez L."/>
            <person name="Alfaro M."/>
            <person name="Sun H."/>
            <person name="Tritt A."/>
            <person name="Yoshinaga Y."/>
            <person name="Zwiers L.-H."/>
            <person name="Turgeon B.G."/>
            <person name="Goodwin S.B."/>
            <person name="Spatafora J.W."/>
            <person name="Crous P.W."/>
            <person name="Grigoriev I.V."/>
        </authorList>
    </citation>
    <scope>NUCLEOTIDE SEQUENCE</scope>
    <source>
        <strain evidence="2">P77</strain>
    </source>
</reference>
<feature type="compositionally biased region" description="Basic and acidic residues" evidence="1">
    <location>
        <begin position="1180"/>
        <end position="1344"/>
    </location>
</feature>
<feature type="compositionally biased region" description="Low complexity" evidence="1">
    <location>
        <begin position="40"/>
        <end position="49"/>
    </location>
</feature>
<feature type="compositionally biased region" description="Polar residues" evidence="1">
    <location>
        <begin position="381"/>
        <end position="393"/>
    </location>
</feature>
<feature type="compositionally biased region" description="Low complexity" evidence="1">
    <location>
        <begin position="1654"/>
        <end position="1663"/>
    </location>
</feature>
<feature type="compositionally biased region" description="Polar residues" evidence="1">
    <location>
        <begin position="954"/>
        <end position="965"/>
    </location>
</feature>
<feature type="region of interest" description="Disordered" evidence="1">
    <location>
        <begin position="883"/>
        <end position="940"/>
    </location>
</feature>
<feature type="region of interest" description="Disordered" evidence="1">
    <location>
        <begin position="633"/>
        <end position="823"/>
    </location>
</feature>
<dbReference type="Proteomes" id="UP000800040">
    <property type="component" value="Unassembled WGS sequence"/>
</dbReference>